<dbReference type="Gene3D" id="3.40.1760.10">
    <property type="entry name" value="YfbM-like super family"/>
    <property type="match status" value="1"/>
</dbReference>
<proteinExistence type="predicted"/>
<dbReference type="RefSeq" id="WP_202015538.1">
    <property type="nucleotide sequence ID" value="NZ_JAERRB010000015.1"/>
</dbReference>
<dbReference type="Pfam" id="PF08974">
    <property type="entry name" value="DUF1877"/>
    <property type="match status" value="1"/>
</dbReference>
<organism evidence="1 2">
    <name type="scientific">Chryseolinea lacunae</name>
    <dbReference type="NCBI Taxonomy" id="2801331"/>
    <lineage>
        <taxon>Bacteria</taxon>
        <taxon>Pseudomonadati</taxon>
        <taxon>Bacteroidota</taxon>
        <taxon>Cytophagia</taxon>
        <taxon>Cytophagales</taxon>
        <taxon>Fulvivirgaceae</taxon>
        <taxon>Chryseolinea</taxon>
    </lineage>
</organism>
<dbReference type="Proteomes" id="UP000613030">
    <property type="component" value="Unassembled WGS sequence"/>
</dbReference>
<accession>A0ABS1L0I9</accession>
<protein>
    <submittedName>
        <fullName evidence="1">YfbM family protein</fullName>
    </submittedName>
</protein>
<dbReference type="EMBL" id="JAERRB010000015">
    <property type="protein sequence ID" value="MBL0745215.1"/>
    <property type="molecule type" value="Genomic_DNA"/>
</dbReference>
<keyword evidence="2" id="KW-1185">Reference proteome</keyword>
<sequence>MSMIGNLLQVTEKELKDILNNPTLLEEKVYADDESGIEGLLYLDKAWEGIFYAITGFTLAQIEEAAPPLAWVVFGDKTVSEDQDMGYGPAQYITPDQVKKLNKELDKITADHLSQHYDGQQMTDHGVYPEIWEGEDGKEYLLEYFVAMKEFYKKAGDENLGVISFIS</sequence>
<name>A0ABS1L0I9_9BACT</name>
<reference evidence="1 2" key="1">
    <citation type="submission" date="2021-01" db="EMBL/GenBank/DDBJ databases">
        <title>Chryseolinea sp. Jin1 Genome sequencing and assembly.</title>
        <authorList>
            <person name="Kim I."/>
        </authorList>
    </citation>
    <scope>NUCLEOTIDE SEQUENCE [LARGE SCALE GENOMIC DNA]</scope>
    <source>
        <strain evidence="1 2">Jin1</strain>
    </source>
</reference>
<comment type="caution">
    <text evidence="1">The sequence shown here is derived from an EMBL/GenBank/DDBJ whole genome shotgun (WGS) entry which is preliminary data.</text>
</comment>
<gene>
    <name evidence="1" type="ORF">JI741_28555</name>
</gene>
<evidence type="ECO:0000313" key="2">
    <source>
        <dbReference type="Proteomes" id="UP000613030"/>
    </source>
</evidence>
<dbReference type="SUPFAM" id="SSF111069">
    <property type="entry name" value="Hypothetical protein yfbM"/>
    <property type="match status" value="1"/>
</dbReference>
<dbReference type="InterPro" id="IPR015068">
    <property type="entry name" value="DUF1877"/>
</dbReference>
<evidence type="ECO:0000313" key="1">
    <source>
        <dbReference type="EMBL" id="MBL0745215.1"/>
    </source>
</evidence>
<dbReference type="InterPro" id="IPR035944">
    <property type="entry name" value="YfbM-like_sf"/>
</dbReference>